<proteinExistence type="predicted"/>
<dbReference type="Proteomes" id="UP000692954">
    <property type="component" value="Unassembled WGS sequence"/>
</dbReference>
<evidence type="ECO:0000313" key="1">
    <source>
        <dbReference type="EMBL" id="CAD8052296.1"/>
    </source>
</evidence>
<name>A0A8S1KGR5_9CILI</name>
<protein>
    <submittedName>
        <fullName evidence="1">Uncharacterized protein</fullName>
    </submittedName>
</protein>
<organism evidence="1 2">
    <name type="scientific">Paramecium sonneborni</name>
    <dbReference type="NCBI Taxonomy" id="65129"/>
    <lineage>
        <taxon>Eukaryota</taxon>
        <taxon>Sar</taxon>
        <taxon>Alveolata</taxon>
        <taxon>Ciliophora</taxon>
        <taxon>Intramacronucleata</taxon>
        <taxon>Oligohymenophorea</taxon>
        <taxon>Peniculida</taxon>
        <taxon>Parameciidae</taxon>
        <taxon>Paramecium</taxon>
    </lineage>
</organism>
<comment type="caution">
    <text evidence="1">The sequence shown here is derived from an EMBL/GenBank/DDBJ whole genome shotgun (WGS) entry which is preliminary data.</text>
</comment>
<sequence length="61" mass="7118">MSLKVYHSKSKYLMGDQFNGLSTSNNKIRIEIHLLCISILNYHQPASCYLIQVVYYIKSIH</sequence>
<evidence type="ECO:0000313" key="2">
    <source>
        <dbReference type="Proteomes" id="UP000692954"/>
    </source>
</evidence>
<keyword evidence="2" id="KW-1185">Reference proteome</keyword>
<accession>A0A8S1KGR5</accession>
<dbReference type="EMBL" id="CAJJDN010000006">
    <property type="protein sequence ID" value="CAD8052296.1"/>
    <property type="molecule type" value="Genomic_DNA"/>
</dbReference>
<dbReference type="AlphaFoldDB" id="A0A8S1KGR5"/>
<gene>
    <name evidence="1" type="ORF">PSON_ATCC_30995.1.T0060383</name>
</gene>
<reference evidence="1" key="1">
    <citation type="submission" date="2021-01" db="EMBL/GenBank/DDBJ databases">
        <authorList>
            <consortium name="Genoscope - CEA"/>
            <person name="William W."/>
        </authorList>
    </citation>
    <scope>NUCLEOTIDE SEQUENCE</scope>
</reference>